<evidence type="ECO:0000313" key="2">
    <source>
        <dbReference type="Proteomes" id="UP001145114"/>
    </source>
</evidence>
<evidence type="ECO:0000313" key="1">
    <source>
        <dbReference type="EMBL" id="KAJ1678665.1"/>
    </source>
</evidence>
<accession>A0ACC1HQ35</accession>
<dbReference type="EMBL" id="JAMZIH010000955">
    <property type="protein sequence ID" value="KAJ1678665.1"/>
    <property type="molecule type" value="Genomic_DNA"/>
</dbReference>
<organism evidence="1 2">
    <name type="scientific">Spiromyces aspiralis</name>
    <dbReference type="NCBI Taxonomy" id="68401"/>
    <lineage>
        <taxon>Eukaryota</taxon>
        <taxon>Fungi</taxon>
        <taxon>Fungi incertae sedis</taxon>
        <taxon>Zoopagomycota</taxon>
        <taxon>Kickxellomycotina</taxon>
        <taxon>Kickxellomycetes</taxon>
        <taxon>Kickxellales</taxon>
        <taxon>Kickxellaceae</taxon>
        <taxon>Spiromyces</taxon>
    </lineage>
</organism>
<protein>
    <submittedName>
        <fullName evidence="1">Protein phosphatase PP2A regulatory subunit B</fullName>
    </submittedName>
</protein>
<proteinExistence type="predicted"/>
<keyword evidence="2" id="KW-1185">Reference proteome</keyword>
<name>A0ACC1HQ35_9FUNG</name>
<dbReference type="Proteomes" id="UP001145114">
    <property type="component" value="Unassembled WGS sequence"/>
</dbReference>
<comment type="caution">
    <text evidence="1">The sequence shown here is derived from an EMBL/GenBank/DDBJ whole genome shotgun (WGS) entry which is preliminary data.</text>
</comment>
<sequence>MPNAFIPPGAAGYAIPPGYPPAPGQFPHPSMPRPMEWAINGQPGAIPPYPAAPSIHPQYQNTARPMAPRPPRSRNPNQRGGARGGGPRGISARGGHYPRNPRSVNQQFAAGAPASDDAAAAAAAAASAQSEEEPVKLTAASLAAASEENQKQMLGEALYPKIQQLADEDSVAKITGMLLEMDNSELLDLLEDHSALQKKVSEATEILRSVDVPQTVEN</sequence>
<gene>
    <name evidence="1" type="primary">PAB1_1</name>
    <name evidence="1" type="ORF">EV182_003590</name>
</gene>
<reference evidence="1" key="1">
    <citation type="submission" date="2022-06" db="EMBL/GenBank/DDBJ databases">
        <title>Phylogenomic reconstructions and comparative analyses of Kickxellomycotina fungi.</title>
        <authorList>
            <person name="Reynolds N.K."/>
            <person name="Stajich J.E."/>
            <person name="Barry K."/>
            <person name="Grigoriev I.V."/>
            <person name="Crous P."/>
            <person name="Smith M.E."/>
        </authorList>
    </citation>
    <scope>NUCLEOTIDE SEQUENCE</scope>
    <source>
        <strain evidence="1">RSA 2271</strain>
    </source>
</reference>